<dbReference type="Gene3D" id="1.10.287.70">
    <property type="match status" value="1"/>
</dbReference>
<dbReference type="GO" id="GO:0005886">
    <property type="term" value="C:plasma membrane"/>
    <property type="evidence" value="ECO:0007669"/>
    <property type="project" value="TreeGrafter"/>
</dbReference>
<dbReference type="GO" id="GO:0015271">
    <property type="term" value="F:outward rectifier potassium channel activity"/>
    <property type="evidence" value="ECO:0007669"/>
    <property type="project" value="TreeGrafter"/>
</dbReference>
<organism evidence="6 7">
    <name type="scientific">Chironomus riparius</name>
    <dbReference type="NCBI Taxonomy" id="315576"/>
    <lineage>
        <taxon>Eukaryota</taxon>
        <taxon>Metazoa</taxon>
        <taxon>Ecdysozoa</taxon>
        <taxon>Arthropoda</taxon>
        <taxon>Hexapoda</taxon>
        <taxon>Insecta</taxon>
        <taxon>Pterygota</taxon>
        <taxon>Neoptera</taxon>
        <taxon>Endopterygota</taxon>
        <taxon>Diptera</taxon>
        <taxon>Nematocera</taxon>
        <taxon>Chironomoidea</taxon>
        <taxon>Chironomidae</taxon>
        <taxon>Chironominae</taxon>
        <taxon>Chironomus</taxon>
    </lineage>
</organism>
<evidence type="ECO:0008006" key="8">
    <source>
        <dbReference type="Google" id="ProtNLM"/>
    </source>
</evidence>
<keyword evidence="4 5" id="KW-0472">Membrane</keyword>
<evidence type="ECO:0000313" key="6">
    <source>
        <dbReference type="EMBL" id="CAG9801607.1"/>
    </source>
</evidence>
<protein>
    <recommendedName>
        <fullName evidence="8">Potassium channel domain-containing protein</fullName>
    </recommendedName>
</protein>
<dbReference type="EMBL" id="OU895877">
    <property type="protein sequence ID" value="CAG9801607.1"/>
    <property type="molecule type" value="Genomic_DNA"/>
</dbReference>
<reference evidence="6" key="1">
    <citation type="submission" date="2022-01" db="EMBL/GenBank/DDBJ databases">
        <authorList>
            <person name="King R."/>
        </authorList>
    </citation>
    <scope>NUCLEOTIDE SEQUENCE</scope>
</reference>
<gene>
    <name evidence="6" type="ORF">CHIRRI_LOCUS4529</name>
</gene>
<evidence type="ECO:0000256" key="4">
    <source>
        <dbReference type="ARBA" id="ARBA00023136"/>
    </source>
</evidence>
<proteinExistence type="predicted"/>
<dbReference type="Proteomes" id="UP001153620">
    <property type="component" value="Chromosome 1"/>
</dbReference>
<accession>A0A9N9RNC4</accession>
<evidence type="ECO:0000256" key="1">
    <source>
        <dbReference type="ARBA" id="ARBA00004141"/>
    </source>
</evidence>
<name>A0A9N9RNC4_9DIPT</name>
<dbReference type="GO" id="GO:0030322">
    <property type="term" value="P:stabilization of membrane potential"/>
    <property type="evidence" value="ECO:0007669"/>
    <property type="project" value="TreeGrafter"/>
</dbReference>
<dbReference type="AlphaFoldDB" id="A0A9N9RNC4"/>
<keyword evidence="7" id="KW-1185">Reference proteome</keyword>
<feature type="transmembrane region" description="Helical" evidence="5">
    <location>
        <begin position="102"/>
        <end position="126"/>
    </location>
</feature>
<dbReference type="SUPFAM" id="SSF81324">
    <property type="entry name" value="Voltage-gated potassium channels"/>
    <property type="match status" value="1"/>
</dbReference>
<sequence length="216" mass="25119">MINRDEDNTIYKQRPRVTLQIPSRAYELDPHQPSPFIPLTGVSSIPNVEGNPFLQALYAQRAGDFMSKQFEGLNRFRKSGLSVGEKSVVWLYTKFGKFSKKWFTHIFLFLVVTLYSVAGAFLFMAIEGPPETQFFEDVRKGRMKLSSTARNLSSNVELLQDDLRWEGEFTRELYEYELILYKAFEKGQYDNAELKKTWTFFNAIFYCGTIYTTIGE</sequence>
<evidence type="ECO:0000256" key="3">
    <source>
        <dbReference type="ARBA" id="ARBA00022989"/>
    </source>
</evidence>
<dbReference type="PANTHER" id="PTHR11003:SF335">
    <property type="entry name" value="POTASSIUM CHANNEL DOMAIN-CONTAINING PROTEIN"/>
    <property type="match status" value="1"/>
</dbReference>
<dbReference type="GO" id="GO:0022841">
    <property type="term" value="F:potassium ion leak channel activity"/>
    <property type="evidence" value="ECO:0007669"/>
    <property type="project" value="TreeGrafter"/>
</dbReference>
<evidence type="ECO:0000256" key="2">
    <source>
        <dbReference type="ARBA" id="ARBA00022692"/>
    </source>
</evidence>
<evidence type="ECO:0000256" key="5">
    <source>
        <dbReference type="SAM" id="Phobius"/>
    </source>
</evidence>
<reference evidence="6" key="2">
    <citation type="submission" date="2022-10" db="EMBL/GenBank/DDBJ databases">
        <authorList>
            <consortium name="ENA_rothamsted_submissions"/>
            <consortium name="culmorum"/>
            <person name="King R."/>
        </authorList>
    </citation>
    <scope>NUCLEOTIDE SEQUENCE</scope>
</reference>
<comment type="subcellular location">
    <subcellularLocation>
        <location evidence="1">Membrane</location>
        <topology evidence="1">Multi-pass membrane protein</topology>
    </subcellularLocation>
</comment>
<dbReference type="InterPro" id="IPR003280">
    <property type="entry name" value="2pore_dom_K_chnl"/>
</dbReference>
<evidence type="ECO:0000313" key="7">
    <source>
        <dbReference type="Proteomes" id="UP001153620"/>
    </source>
</evidence>
<keyword evidence="3 5" id="KW-1133">Transmembrane helix</keyword>
<dbReference type="PANTHER" id="PTHR11003">
    <property type="entry name" value="POTASSIUM CHANNEL, SUBFAMILY K"/>
    <property type="match status" value="1"/>
</dbReference>
<dbReference type="OrthoDB" id="297496at2759"/>
<keyword evidence="2 5" id="KW-0812">Transmembrane</keyword>